<comment type="caution">
    <text evidence="1">The sequence shown here is derived from an EMBL/GenBank/DDBJ whole genome shotgun (WGS) entry which is preliminary data.</text>
</comment>
<protein>
    <submittedName>
        <fullName evidence="1">Uncharacterized protein</fullName>
    </submittedName>
</protein>
<name>A0ACB9DSN6_CICIN</name>
<proteinExistence type="predicted"/>
<gene>
    <name evidence="1" type="ORF">L2E82_20101</name>
</gene>
<evidence type="ECO:0000313" key="2">
    <source>
        <dbReference type="Proteomes" id="UP001055811"/>
    </source>
</evidence>
<organism evidence="1 2">
    <name type="scientific">Cichorium intybus</name>
    <name type="common">Chicory</name>
    <dbReference type="NCBI Taxonomy" id="13427"/>
    <lineage>
        <taxon>Eukaryota</taxon>
        <taxon>Viridiplantae</taxon>
        <taxon>Streptophyta</taxon>
        <taxon>Embryophyta</taxon>
        <taxon>Tracheophyta</taxon>
        <taxon>Spermatophyta</taxon>
        <taxon>Magnoliopsida</taxon>
        <taxon>eudicotyledons</taxon>
        <taxon>Gunneridae</taxon>
        <taxon>Pentapetalae</taxon>
        <taxon>asterids</taxon>
        <taxon>campanulids</taxon>
        <taxon>Asterales</taxon>
        <taxon>Asteraceae</taxon>
        <taxon>Cichorioideae</taxon>
        <taxon>Cichorieae</taxon>
        <taxon>Cichoriinae</taxon>
        <taxon>Cichorium</taxon>
    </lineage>
</organism>
<dbReference type="Proteomes" id="UP001055811">
    <property type="component" value="Linkage Group LG04"/>
</dbReference>
<reference evidence="2" key="1">
    <citation type="journal article" date="2022" name="Mol. Ecol. Resour.">
        <title>The genomes of chicory, endive, great burdock and yacon provide insights into Asteraceae palaeo-polyploidization history and plant inulin production.</title>
        <authorList>
            <person name="Fan W."/>
            <person name="Wang S."/>
            <person name="Wang H."/>
            <person name="Wang A."/>
            <person name="Jiang F."/>
            <person name="Liu H."/>
            <person name="Zhao H."/>
            <person name="Xu D."/>
            <person name="Zhang Y."/>
        </authorList>
    </citation>
    <scope>NUCLEOTIDE SEQUENCE [LARGE SCALE GENOMIC DNA]</scope>
    <source>
        <strain evidence="2">cv. Punajuju</strain>
    </source>
</reference>
<accession>A0ACB9DSN6</accession>
<dbReference type="EMBL" id="CM042012">
    <property type="protein sequence ID" value="KAI3749488.1"/>
    <property type="molecule type" value="Genomic_DNA"/>
</dbReference>
<reference evidence="1 2" key="2">
    <citation type="journal article" date="2022" name="Mol. Ecol. Resour.">
        <title>The genomes of chicory, endive, great burdock and yacon provide insights into Asteraceae paleo-polyploidization history and plant inulin production.</title>
        <authorList>
            <person name="Fan W."/>
            <person name="Wang S."/>
            <person name="Wang H."/>
            <person name="Wang A."/>
            <person name="Jiang F."/>
            <person name="Liu H."/>
            <person name="Zhao H."/>
            <person name="Xu D."/>
            <person name="Zhang Y."/>
        </authorList>
    </citation>
    <scope>NUCLEOTIDE SEQUENCE [LARGE SCALE GENOMIC DNA]</scope>
    <source>
        <strain evidence="2">cv. Punajuju</strain>
        <tissue evidence="1">Leaves</tissue>
    </source>
</reference>
<keyword evidence="2" id="KW-1185">Reference proteome</keyword>
<sequence>MYATLRSPRAFALARMTEIYDGATTNIIVGSHVWVEDPSVAWIDGEVLKIIGEEAEIQTTDGKKVVANLSKIYSKDVEAPAGGVDDMTKLSYLHEPGVLQNLATRYQLNEIYTYTGNILIAVNPFKRLPHLYDDKMMQRYKGAAFGDLDPHVFAIADSAFRAMVNERKSNSILVSGESGAGKTETTKMLMQYLAFLGGRKGTEGRSVEQQILESNPVLEAFGNAKTVRNNNSSRFGKFVEIQFDNQGRISGAAIRTYLLERSRVCQISDPERNYHCFYLLCAAPPEDIKKYKLGDKKSYRYLNQSKCYELDDVSDARDYLATKRAMAVVGMNEKEQDAIFRVLASILHLGNVEFSKGKEVDSSVLKDDKSKFHLQTTSELLMCDLNELEDALLKRVMVTPEEVIKRSLNPEGATVSRDGLAKTLYSRLFDWLVEKINVSIGQDPNSTYLIGVLDIYGFESFKANSFEQFCINYTNEKLQQHFNQHVFKMEQEEYTKEGIDWSYIEFIDNKDVLDLIEKKPGGIIALLDEACMFPKSTHETFSQKLYQTFRTHQRFFKPKLSRTGFTIAHYAGEVQYKSEQFLDKNKDYVVPEHQDMLTASKCFFISGLFPPLPDEATRSSNKSSKFSSIGSRFKLQLQQLMETLSSTEPHYIRCVKPNNLLKPAIFENVNIMQQLRCGGVLEAIRISCAGYPTRKIFSDFVSRFSILAPEVTNHDPKDACKKILAKSGIQGYQIGKTKVFLRAGQMAELDARKAQKLSSTAKIVQRKMKTYIARKYFLALRKSAIVWQSFCRRKLASYVYQHLRNNAASLKIQTHYRRHLSMKSYNKLKLSVVMFQARLRSMVASRILRHRKKIKAATILQAHWRGHIECSYYKKLIRAAVVTQCRWKGRMARKELRKRKMAAREASALQLVKDNLEKQVEELTSRLESEKRLKIELEEAKDKEISKVQSSLQAMQRDVNEANSLLIKERESTQKAIQEKDEELLKLQKSLQSIQNKVDETNALLSKERESAQKAIQEAKEAKDEEILKLQNSLQAIQVKYDETNTLLVQERESLKRAIEEAKEAKDQEILELQNSLKTMQNKFEETNESLLKERDSTHKAIQETKEAKDEEILNLQNSLQTIQSKLDETNVLLVKERESAQKAIKEVKEAKDEEILNLQNSLQSMQNKIDETNALLVKERESARKAIEEASSVVKEIPVRVEDTQKIASLTTEVKNLKALSEWERQRADESERKCTEALESSEYKRMQLEETERRVVQLQESLDRLEDKLADIESHNQALHQQQSGSPMMPKIKKLQEGHSRSFKDRHSSGTHSRDNSVIEEGVKKVVVDDQKQEYQDLLSRCRTIESQDNSDVLAYWLSNASTLLLLLQHTLKSSCSSGDIPHHRRPRSGAIMGKRSQSFRGSPRGVAISINDIGETTPGGSDSSRQLEPKYPALLFKQQLTAYIEKTYGLIRDNLKREISPLLGLCVQAPRISKANLSMGTARVLANAASHEILLAQWQGIVTKIGCLFNTLKANLVPSFLIRQVFTQIFAFINIQLFNSLLLRRECCSYSNGEYVKSGLAILERWCYKATEEITSHYNKYCS</sequence>
<evidence type="ECO:0000313" key="1">
    <source>
        <dbReference type="EMBL" id="KAI3749488.1"/>
    </source>
</evidence>